<evidence type="ECO:0000259" key="12">
    <source>
        <dbReference type="Pfam" id="PF13735"/>
    </source>
</evidence>
<keyword evidence="6" id="KW-0547">Nucleotide-binding</keyword>
<dbReference type="CDD" id="cd05398">
    <property type="entry name" value="NT_ClassII-CCAase"/>
    <property type="match status" value="1"/>
</dbReference>
<dbReference type="EMBL" id="JAOTPO010000001">
    <property type="protein sequence ID" value="MDE5411897.1"/>
    <property type="molecule type" value="Genomic_DNA"/>
</dbReference>
<evidence type="ECO:0000256" key="4">
    <source>
        <dbReference type="ARBA" id="ARBA00022695"/>
    </source>
</evidence>
<dbReference type="InterPro" id="IPR043519">
    <property type="entry name" value="NT_sf"/>
</dbReference>
<keyword evidence="5" id="KW-0479">Metal-binding</keyword>
<dbReference type="InterPro" id="IPR032810">
    <property type="entry name" value="CCA-adding_enz_C"/>
</dbReference>
<feature type="domain" description="Poly A polymerase head" evidence="10">
    <location>
        <begin position="22"/>
        <end position="131"/>
    </location>
</feature>
<dbReference type="Gene3D" id="1.10.246.80">
    <property type="match status" value="1"/>
</dbReference>
<evidence type="ECO:0000313" key="14">
    <source>
        <dbReference type="Proteomes" id="UP001148125"/>
    </source>
</evidence>
<evidence type="ECO:0000313" key="13">
    <source>
        <dbReference type="EMBL" id="MDE5411897.1"/>
    </source>
</evidence>
<keyword evidence="8 9" id="KW-0694">RNA-binding</keyword>
<name>A0ABT5VB33_9BACI</name>
<keyword evidence="4 13" id="KW-0548">Nucleotidyltransferase</keyword>
<keyword evidence="14" id="KW-1185">Reference proteome</keyword>
<comment type="similarity">
    <text evidence="9">Belongs to the tRNA nucleotidyltransferase/poly(A) polymerase family.</text>
</comment>
<evidence type="ECO:0000256" key="9">
    <source>
        <dbReference type="RuleBase" id="RU003953"/>
    </source>
</evidence>
<gene>
    <name evidence="13" type="ORF">N7Z68_00690</name>
</gene>
<keyword evidence="3" id="KW-0819">tRNA processing</keyword>
<dbReference type="GO" id="GO:0004810">
    <property type="term" value="F:CCA tRNA nucleotidyltransferase activity"/>
    <property type="evidence" value="ECO:0007669"/>
    <property type="project" value="UniProtKB-EC"/>
</dbReference>
<dbReference type="Pfam" id="PF13735">
    <property type="entry name" value="tRNA_NucTran2_2"/>
    <property type="match status" value="1"/>
</dbReference>
<evidence type="ECO:0000256" key="7">
    <source>
        <dbReference type="ARBA" id="ARBA00022842"/>
    </source>
</evidence>
<evidence type="ECO:0000256" key="2">
    <source>
        <dbReference type="ARBA" id="ARBA00022679"/>
    </source>
</evidence>
<evidence type="ECO:0000259" key="11">
    <source>
        <dbReference type="Pfam" id="PF12627"/>
    </source>
</evidence>
<dbReference type="Pfam" id="PF12627">
    <property type="entry name" value="PolyA_pol_RNAbd"/>
    <property type="match status" value="1"/>
</dbReference>
<protein>
    <submittedName>
        <fullName evidence="13">CCA tRNA nucleotidyltransferase</fullName>
        <ecNumber evidence="13">2.7.7.72</ecNumber>
    </submittedName>
</protein>
<dbReference type="PANTHER" id="PTHR46173">
    <property type="entry name" value="CCA TRNA NUCLEOTIDYLTRANSFERASE 1, MITOCHONDRIAL"/>
    <property type="match status" value="1"/>
</dbReference>
<dbReference type="PANTHER" id="PTHR46173:SF1">
    <property type="entry name" value="CCA TRNA NUCLEOTIDYLTRANSFERASE 1, MITOCHONDRIAL"/>
    <property type="match status" value="1"/>
</dbReference>
<dbReference type="Proteomes" id="UP001148125">
    <property type="component" value="Unassembled WGS sequence"/>
</dbReference>
<comment type="caution">
    <text evidence="13">The sequence shown here is derived from an EMBL/GenBank/DDBJ whole genome shotgun (WGS) entry which is preliminary data.</text>
</comment>
<evidence type="ECO:0000256" key="8">
    <source>
        <dbReference type="ARBA" id="ARBA00022884"/>
    </source>
</evidence>
<dbReference type="NCBIfam" id="NF009814">
    <property type="entry name" value="PRK13299.1"/>
    <property type="match status" value="1"/>
</dbReference>
<dbReference type="InterPro" id="IPR002646">
    <property type="entry name" value="PolA_pol_head_dom"/>
</dbReference>
<feature type="domain" description="tRNA nucleotidyltransferase/poly(A) polymerase RNA and SrmB- binding" evidence="11">
    <location>
        <begin position="158"/>
        <end position="213"/>
    </location>
</feature>
<dbReference type="SUPFAM" id="SSF81891">
    <property type="entry name" value="Poly A polymerase C-terminal region-like"/>
    <property type="match status" value="1"/>
</dbReference>
<organism evidence="13 14">
    <name type="scientific">Alkalihalobacterium chitinilyticum</name>
    <dbReference type="NCBI Taxonomy" id="2980103"/>
    <lineage>
        <taxon>Bacteria</taxon>
        <taxon>Bacillati</taxon>
        <taxon>Bacillota</taxon>
        <taxon>Bacilli</taxon>
        <taxon>Bacillales</taxon>
        <taxon>Bacillaceae</taxon>
        <taxon>Alkalihalobacterium</taxon>
    </lineage>
</organism>
<dbReference type="InterPro" id="IPR050264">
    <property type="entry name" value="Bact_CCA-adding_enz_type3_sf"/>
</dbReference>
<dbReference type="Gene3D" id="1.20.58.560">
    <property type="match status" value="1"/>
</dbReference>
<feature type="domain" description="CCA-adding enzyme C-terminal" evidence="12">
    <location>
        <begin position="236"/>
        <end position="383"/>
    </location>
</feature>
<evidence type="ECO:0000259" key="10">
    <source>
        <dbReference type="Pfam" id="PF01743"/>
    </source>
</evidence>
<dbReference type="Gene3D" id="3.30.460.10">
    <property type="entry name" value="Beta Polymerase, domain 2"/>
    <property type="match status" value="1"/>
</dbReference>
<dbReference type="Pfam" id="PF01743">
    <property type="entry name" value="PolyA_pol"/>
    <property type="match status" value="1"/>
</dbReference>
<evidence type="ECO:0000256" key="5">
    <source>
        <dbReference type="ARBA" id="ARBA00022723"/>
    </source>
</evidence>
<evidence type="ECO:0000256" key="6">
    <source>
        <dbReference type="ARBA" id="ARBA00022741"/>
    </source>
</evidence>
<dbReference type="InterPro" id="IPR032828">
    <property type="entry name" value="PolyA_RNA-bd"/>
</dbReference>
<keyword evidence="7" id="KW-0460">Magnesium</keyword>
<dbReference type="Gene3D" id="1.10.110.30">
    <property type="match status" value="1"/>
</dbReference>
<dbReference type="SUPFAM" id="SSF81301">
    <property type="entry name" value="Nucleotidyltransferase"/>
    <property type="match status" value="1"/>
</dbReference>
<dbReference type="RefSeq" id="WP_275116531.1">
    <property type="nucleotide sequence ID" value="NZ_JAOTPO010000001.1"/>
</dbReference>
<dbReference type="EC" id="2.7.7.72" evidence="13"/>
<evidence type="ECO:0000256" key="1">
    <source>
        <dbReference type="ARBA" id="ARBA00001946"/>
    </source>
</evidence>
<evidence type="ECO:0000256" key="3">
    <source>
        <dbReference type="ARBA" id="ARBA00022694"/>
    </source>
</evidence>
<keyword evidence="2 9" id="KW-0808">Transferase</keyword>
<accession>A0ABT5VB33</accession>
<proteinExistence type="inferred from homology"/>
<sequence>MEPLFLIGSKVIQTIKQQGYEAYFVGGAVRDFLLQRPVHDIDITTSAPVELIEQLFEVTVPLGKEHGTVIVRMEERSFEVTTFRSVSDGRNTLLEDLQKRDFTINAMAMNENMELIDPYDFCRDLENQLIRAVENGTERFVEDPLRMLRACRFSSQLNFEIEKKTLDAIIECRSLIEKAAVERVITEFDKLVKARSYSRGLHYLLSLGLTQHLSFLKGKEQALEDLAAMQLQNLCSLEEVWAAFLFVDQTEQELLNYLKAVKKSKSFVQQVIRLLGALNTYENSGWSNELLYEIGLENSLKLGRLLFTLQPEENHVHNEQALIRWHNELPIKSRRDLNLNGQLLVQSFQKEQGAWIEQLLVKAEKAVLAQTVANDPKELIAWLMKEREFNDEGEAFGDAVRK</sequence>
<comment type="cofactor">
    <cofactor evidence="1">
        <name>Mg(2+)</name>
        <dbReference type="ChEBI" id="CHEBI:18420"/>
    </cofactor>
</comment>
<reference evidence="13" key="1">
    <citation type="submission" date="2024-05" db="EMBL/GenBank/DDBJ databases">
        <title>Alkalihalobacillus sp. strain MEB203 novel alkaliphilic bacterium from Lonar Lake, India.</title>
        <authorList>
            <person name="Joshi A."/>
            <person name="Thite S."/>
            <person name="Mengade P."/>
        </authorList>
    </citation>
    <scope>NUCLEOTIDE SEQUENCE</scope>
    <source>
        <strain evidence="13">MEB 203</strain>
    </source>
</reference>